<dbReference type="InterPro" id="IPR000073">
    <property type="entry name" value="AB_hydrolase_1"/>
</dbReference>
<evidence type="ECO:0000313" key="4">
    <source>
        <dbReference type="EMBL" id="MBK1711877.1"/>
    </source>
</evidence>
<gene>
    <name evidence="4" type="ORF">CKO43_03665</name>
</gene>
<evidence type="ECO:0000259" key="3">
    <source>
        <dbReference type="Pfam" id="PF00561"/>
    </source>
</evidence>
<protein>
    <recommendedName>
        <fullName evidence="3">AB hydrolase-1 domain-containing protein</fullName>
    </recommendedName>
</protein>
<feature type="domain" description="AB hydrolase-1" evidence="3">
    <location>
        <begin position="25"/>
        <end position="264"/>
    </location>
</feature>
<dbReference type="InterPro" id="IPR002410">
    <property type="entry name" value="Peptidase_S33"/>
</dbReference>
<dbReference type="PANTHER" id="PTHR43433">
    <property type="entry name" value="HYDROLASE, ALPHA/BETA FOLD FAMILY PROTEIN"/>
    <property type="match status" value="1"/>
</dbReference>
<proteinExistence type="inferred from homology"/>
<dbReference type="PRINTS" id="PR00793">
    <property type="entry name" value="PROAMNOPTASE"/>
</dbReference>
<organism evidence="4 5">
    <name type="scientific">Rubrivivax gelatinosus</name>
    <name type="common">Rhodocyclus gelatinosus</name>
    <name type="synonym">Rhodopseudomonas gelatinosa</name>
    <dbReference type="NCBI Taxonomy" id="28068"/>
    <lineage>
        <taxon>Bacteria</taxon>
        <taxon>Pseudomonadati</taxon>
        <taxon>Pseudomonadota</taxon>
        <taxon>Betaproteobacteria</taxon>
        <taxon>Burkholderiales</taxon>
        <taxon>Sphaerotilaceae</taxon>
        <taxon>Rubrivivax</taxon>
    </lineage>
</organism>
<reference evidence="4" key="1">
    <citation type="submission" date="2017-08" db="EMBL/GenBank/DDBJ databases">
        <authorList>
            <person name="Imhoff J.F."/>
            <person name="Rahn T."/>
            <person name="Kuenzel S."/>
            <person name="Neulinger S.C."/>
        </authorList>
    </citation>
    <scope>NUCLEOTIDE SEQUENCE</scope>
    <source>
        <strain evidence="4">IM 151</strain>
    </source>
</reference>
<comment type="caution">
    <text evidence="4">The sequence shown here is derived from an EMBL/GenBank/DDBJ whole genome shotgun (WGS) entry which is preliminary data.</text>
</comment>
<reference evidence="4" key="2">
    <citation type="journal article" date="2020" name="Microorganisms">
        <title>Osmotic Adaptation and Compatible Solute Biosynthesis of Phototrophic Bacteria as Revealed from Genome Analyses.</title>
        <authorList>
            <person name="Imhoff J.F."/>
            <person name="Rahn T."/>
            <person name="Kunzel S."/>
            <person name="Keller A."/>
            <person name="Neulinger S.C."/>
        </authorList>
    </citation>
    <scope>NUCLEOTIDE SEQUENCE</scope>
    <source>
        <strain evidence="4">IM 151</strain>
    </source>
</reference>
<dbReference type="RefSeq" id="WP_200377866.1">
    <property type="nucleotide sequence ID" value="NZ_NRRU01000008.1"/>
</dbReference>
<dbReference type="InterPro" id="IPR029058">
    <property type="entry name" value="AB_hydrolase_fold"/>
</dbReference>
<evidence type="ECO:0000256" key="1">
    <source>
        <dbReference type="ARBA" id="ARBA00010088"/>
    </source>
</evidence>
<dbReference type="PANTHER" id="PTHR43433:SF5">
    <property type="entry name" value="AB HYDROLASE-1 DOMAIN-CONTAINING PROTEIN"/>
    <property type="match status" value="1"/>
</dbReference>
<comment type="similarity">
    <text evidence="1">Belongs to the peptidase S33 family.</text>
</comment>
<evidence type="ECO:0000256" key="2">
    <source>
        <dbReference type="ARBA" id="ARBA00022801"/>
    </source>
</evidence>
<dbReference type="Gene3D" id="3.40.50.1820">
    <property type="entry name" value="alpha/beta hydrolase"/>
    <property type="match status" value="1"/>
</dbReference>
<dbReference type="Pfam" id="PF00561">
    <property type="entry name" value="Abhydrolase_1"/>
    <property type="match status" value="1"/>
</dbReference>
<sequence>MFEHSDIPIRGGALHVVQARRPGRPLLVVHGGPDWDHSYLLPAVAALPDHGIRPLLFDLRGCGRSLRCADSRGYSVDAVVGDIVELLDALGLAQADVLGFSFGGVVAQALAAQQPGRIDRLVLASTAYPVPADTPPLPGRPELRALWRRIFDTEADPLTATRRLALETLELDVHRTEALEAARRLVGAVGFSGEWLSAVRQHGLAGRRGTLASLGALGARVRLVHGEYDARFAVEGARAAHQALPASTLCVVPGAGHLAYLDAPDEWQAALIEALN</sequence>
<dbReference type="SUPFAM" id="SSF53474">
    <property type="entry name" value="alpha/beta-Hydrolases"/>
    <property type="match status" value="1"/>
</dbReference>
<keyword evidence="5" id="KW-1185">Reference proteome</keyword>
<name>A0ABS1DPD5_RUBGE</name>
<dbReference type="Proteomes" id="UP001041814">
    <property type="component" value="Unassembled WGS sequence"/>
</dbReference>
<keyword evidence="2" id="KW-0378">Hydrolase</keyword>
<dbReference type="InterPro" id="IPR050471">
    <property type="entry name" value="AB_hydrolase"/>
</dbReference>
<dbReference type="PRINTS" id="PR00111">
    <property type="entry name" value="ABHYDROLASE"/>
</dbReference>
<evidence type="ECO:0000313" key="5">
    <source>
        <dbReference type="Proteomes" id="UP001041814"/>
    </source>
</evidence>
<accession>A0ABS1DPD5</accession>
<dbReference type="EMBL" id="NRRU01000008">
    <property type="protein sequence ID" value="MBK1711877.1"/>
    <property type="molecule type" value="Genomic_DNA"/>
</dbReference>